<proteinExistence type="predicted"/>
<organism evidence="1">
    <name type="scientific">human gut metagenome</name>
    <dbReference type="NCBI Taxonomy" id="408170"/>
    <lineage>
        <taxon>unclassified sequences</taxon>
        <taxon>metagenomes</taxon>
        <taxon>organismal metagenomes</taxon>
    </lineage>
</organism>
<comment type="caution">
    <text evidence="1">The sequence shown here is derived from an EMBL/GenBank/DDBJ whole genome shotgun (WGS) entry which is preliminary data.</text>
</comment>
<keyword evidence="1" id="KW-0808">Transferase</keyword>
<keyword evidence="1" id="KW-0418">Kinase</keyword>
<keyword evidence="1" id="KW-0670">Pyruvate</keyword>
<reference evidence="1" key="1">
    <citation type="journal article" date="2013" name="Environ. Microbiol.">
        <title>Microbiota from the distal guts of lean and obese adolescents exhibit partial functional redundancy besides clear differences in community structure.</title>
        <authorList>
            <person name="Ferrer M."/>
            <person name="Ruiz A."/>
            <person name="Lanza F."/>
            <person name="Haange S.B."/>
            <person name="Oberbach A."/>
            <person name="Till H."/>
            <person name="Bargiela R."/>
            <person name="Campoy C."/>
            <person name="Segura M.T."/>
            <person name="Richter M."/>
            <person name="von Bergen M."/>
            <person name="Seifert J."/>
            <person name="Suarez A."/>
        </authorList>
    </citation>
    <scope>NUCLEOTIDE SEQUENCE</scope>
</reference>
<dbReference type="AlphaFoldDB" id="K1SAL8"/>
<dbReference type="EMBL" id="AJWZ01008309">
    <property type="protein sequence ID" value="EKC54463.1"/>
    <property type="molecule type" value="Genomic_DNA"/>
</dbReference>
<sequence length="106" mass="11929">SDHYLGVPVKWPHISAARVIVEVALKNYNIDPSQGTHFFQNLTSFGVGYFTVDTNTGEGGFVNKKILDAMPAVEETQYVRHVRFEHPMRILMDGKKQEGAVLIPKE</sequence>
<evidence type="ECO:0000313" key="1">
    <source>
        <dbReference type="EMBL" id="EKC54463.1"/>
    </source>
</evidence>
<name>K1SAL8_9ZZZZ</name>
<dbReference type="GO" id="GO:0016301">
    <property type="term" value="F:kinase activity"/>
    <property type="evidence" value="ECO:0007669"/>
    <property type="project" value="UniProtKB-KW"/>
</dbReference>
<protein>
    <submittedName>
        <fullName evidence="1">Pyruvate, water dikinase</fullName>
    </submittedName>
</protein>
<feature type="non-terminal residue" evidence="1">
    <location>
        <position position="1"/>
    </location>
</feature>
<gene>
    <name evidence="1" type="ORF">OBE_12073</name>
</gene>
<accession>K1SAL8</accession>